<feature type="region of interest" description="Disordered" evidence="1">
    <location>
        <begin position="1"/>
        <end position="36"/>
    </location>
</feature>
<dbReference type="Proteomes" id="UP000032142">
    <property type="component" value="Unassembled WGS sequence"/>
</dbReference>
<name>A0A0B0MZK8_GOSAR</name>
<reference evidence="3" key="1">
    <citation type="submission" date="2014-09" db="EMBL/GenBank/DDBJ databases">
        <authorList>
            <person name="Mudge J."/>
            <person name="Ramaraj T."/>
            <person name="Lindquist I.E."/>
            <person name="Bharti A.K."/>
            <person name="Sundararajan A."/>
            <person name="Cameron C.T."/>
            <person name="Woodward J.E."/>
            <person name="May G.D."/>
            <person name="Brubaker C."/>
            <person name="Broadhvest J."/>
            <person name="Wilkins T.A."/>
        </authorList>
    </citation>
    <scope>NUCLEOTIDE SEQUENCE</scope>
    <source>
        <strain evidence="3">cv. AKA8401</strain>
    </source>
</reference>
<evidence type="ECO:0000313" key="2">
    <source>
        <dbReference type="EMBL" id="KHG06205.1"/>
    </source>
</evidence>
<accession>A0A0B0MZK8</accession>
<gene>
    <name evidence="2" type="ORF">F383_32278</name>
</gene>
<sequence>MSHGRVDFGPGRVGHTGKGQSGSVGHTGKSHRRVGP</sequence>
<dbReference type="AlphaFoldDB" id="A0A0B0MZK8"/>
<keyword evidence="3" id="KW-1185">Reference proteome</keyword>
<feature type="compositionally biased region" description="Gly residues" evidence="1">
    <location>
        <begin position="11"/>
        <end position="22"/>
    </location>
</feature>
<evidence type="ECO:0000256" key="1">
    <source>
        <dbReference type="SAM" id="MobiDB-lite"/>
    </source>
</evidence>
<dbReference type="EMBL" id="JRRC01446072">
    <property type="protein sequence ID" value="KHG06205.1"/>
    <property type="molecule type" value="Genomic_DNA"/>
</dbReference>
<organism evidence="2 3">
    <name type="scientific">Gossypium arboreum</name>
    <name type="common">Tree cotton</name>
    <name type="synonym">Gossypium nanking</name>
    <dbReference type="NCBI Taxonomy" id="29729"/>
    <lineage>
        <taxon>Eukaryota</taxon>
        <taxon>Viridiplantae</taxon>
        <taxon>Streptophyta</taxon>
        <taxon>Embryophyta</taxon>
        <taxon>Tracheophyta</taxon>
        <taxon>Spermatophyta</taxon>
        <taxon>Magnoliopsida</taxon>
        <taxon>eudicotyledons</taxon>
        <taxon>Gunneridae</taxon>
        <taxon>Pentapetalae</taxon>
        <taxon>rosids</taxon>
        <taxon>malvids</taxon>
        <taxon>Malvales</taxon>
        <taxon>Malvaceae</taxon>
        <taxon>Malvoideae</taxon>
        <taxon>Gossypium</taxon>
    </lineage>
</organism>
<evidence type="ECO:0000313" key="3">
    <source>
        <dbReference type="Proteomes" id="UP000032142"/>
    </source>
</evidence>
<proteinExistence type="predicted"/>
<comment type="caution">
    <text evidence="2">The sequence shown here is derived from an EMBL/GenBank/DDBJ whole genome shotgun (WGS) entry which is preliminary data.</text>
</comment>
<protein>
    <submittedName>
        <fullName evidence="2">Uncharacterized protein</fullName>
    </submittedName>
</protein>